<reference evidence="2 3" key="1">
    <citation type="journal article" date="2019" name="Sci. Rep.">
        <title>Nanopore sequencing improves the draft genome of the human pathogenic amoeba Naegleria fowleri.</title>
        <authorList>
            <person name="Liechti N."/>
            <person name="Schurch N."/>
            <person name="Bruggmann R."/>
            <person name="Wittwer M."/>
        </authorList>
    </citation>
    <scope>NUCLEOTIDE SEQUENCE [LARGE SCALE GENOMIC DNA]</scope>
    <source>
        <strain evidence="2 3">ATCC 30894</strain>
    </source>
</reference>
<gene>
    <name evidence="2" type="ORF">FDP41_012088</name>
</gene>
<organism evidence="2 3">
    <name type="scientific">Naegleria fowleri</name>
    <name type="common">Brain eating amoeba</name>
    <dbReference type="NCBI Taxonomy" id="5763"/>
    <lineage>
        <taxon>Eukaryota</taxon>
        <taxon>Discoba</taxon>
        <taxon>Heterolobosea</taxon>
        <taxon>Tetramitia</taxon>
        <taxon>Eutetramitia</taxon>
        <taxon>Vahlkampfiidae</taxon>
        <taxon>Naegleria</taxon>
    </lineage>
</organism>
<dbReference type="VEuPathDB" id="AmoebaDB:NfTy_038060"/>
<feature type="domain" description="DUF4116" evidence="1">
    <location>
        <begin position="130"/>
        <end position="170"/>
    </location>
</feature>
<feature type="domain" description="DUF4116" evidence="1">
    <location>
        <begin position="179"/>
        <end position="228"/>
    </location>
</feature>
<evidence type="ECO:0000313" key="3">
    <source>
        <dbReference type="Proteomes" id="UP000444721"/>
    </source>
</evidence>
<protein>
    <recommendedName>
        <fullName evidence="1">DUF4116 domain-containing protein</fullName>
    </recommendedName>
</protein>
<dbReference type="EMBL" id="VFQX01000013">
    <property type="protein sequence ID" value="KAF0981431.1"/>
    <property type="molecule type" value="Genomic_DNA"/>
</dbReference>
<dbReference type="Pfam" id="PF13475">
    <property type="entry name" value="DUF4116"/>
    <property type="match status" value="2"/>
</dbReference>
<name>A0A6A5C323_NAEFO</name>
<dbReference type="InterPro" id="IPR025197">
    <property type="entry name" value="DUF4116"/>
</dbReference>
<proteinExistence type="predicted"/>
<keyword evidence="3" id="KW-1185">Reference proteome</keyword>
<dbReference type="GeneID" id="68119303"/>
<dbReference type="AlphaFoldDB" id="A0A6A5C323"/>
<dbReference type="VEuPathDB" id="AmoebaDB:FDP41_012088"/>
<dbReference type="Proteomes" id="UP000444721">
    <property type="component" value="Unassembled WGS sequence"/>
</dbReference>
<sequence>MKASFHKYRHHRHVVLEAMKGPHGANAFKYASRELRTGQEMILQALSLFEPPNLNDYFSLLMKKSQSETLNEKDDEILSLLLKLYPSAFLKYYFHSSAATMRTTPNAITKYLSNDLHVVEDSLQVLEKALILKAMSFNPKALLFVPPSYLYDREVILTAVKANGSCLSNAEMARHFLDDEEIVRQVLANETLAHFSLASPNLRNNKEFVMSILSSNPSSFVYASKRLRSDREELIRQAVQQVAGTRFSLEEIEEICEEARQMAPQSSDFELFPTYTRTQFLRAVCVDASALDRYQYQFGEAITNDDTTMDPVIVQAAKYGRFNKVCKNINELNELYLVRMNFEYDGCDIPDHYKTLRWEILPASGEEH</sequence>
<dbReference type="VEuPathDB" id="AmoebaDB:NF0084130"/>
<dbReference type="VEuPathDB" id="AmoebaDB:NF0084120"/>
<dbReference type="RefSeq" id="XP_044566144.1">
    <property type="nucleotide sequence ID" value="XM_044702568.1"/>
</dbReference>
<comment type="caution">
    <text evidence="2">The sequence shown here is derived from an EMBL/GenBank/DDBJ whole genome shotgun (WGS) entry which is preliminary data.</text>
</comment>
<evidence type="ECO:0000313" key="2">
    <source>
        <dbReference type="EMBL" id="KAF0981431.1"/>
    </source>
</evidence>
<evidence type="ECO:0000259" key="1">
    <source>
        <dbReference type="Pfam" id="PF13475"/>
    </source>
</evidence>
<accession>A0A6A5C323</accession>